<feature type="binding site" evidence="8">
    <location>
        <position position="90"/>
    </location>
    <ligand>
        <name>shikimate</name>
        <dbReference type="ChEBI" id="CHEBI:36208"/>
    </ligand>
</feature>
<feature type="active site" description="Proton acceptor" evidence="8">
    <location>
        <position position="69"/>
    </location>
</feature>
<accession>A0A2L1GKT7</accession>
<feature type="binding site" evidence="8">
    <location>
        <position position="220"/>
    </location>
    <ligand>
        <name>shikimate</name>
        <dbReference type="ChEBI" id="CHEBI:36208"/>
    </ligand>
</feature>
<dbReference type="SUPFAM" id="SSF53223">
    <property type="entry name" value="Aminoacid dehydrogenase-like, N-terminal domain"/>
    <property type="match status" value="1"/>
</dbReference>
<dbReference type="InterPro" id="IPR036291">
    <property type="entry name" value="NAD(P)-bd_dom_sf"/>
</dbReference>
<evidence type="ECO:0000259" key="11">
    <source>
        <dbReference type="Pfam" id="PF18317"/>
    </source>
</evidence>
<dbReference type="Pfam" id="PF01488">
    <property type="entry name" value="Shikimate_DH"/>
    <property type="match status" value="1"/>
</dbReference>
<keyword evidence="3 8" id="KW-0028">Amino-acid biosynthesis</keyword>
<keyword evidence="4 8" id="KW-0521">NADP</keyword>
<comment type="function">
    <text evidence="8">Involved in the biosynthesis of the chorismate, which leads to the biosynthesis of aromatic amino acids. Catalyzes the reversible NADPH linked reduction of 3-dehydroshikimate (DHSA) to yield shikimate (SA).</text>
</comment>
<feature type="domain" description="SDH C-terminal" evidence="11">
    <location>
        <begin position="241"/>
        <end position="271"/>
    </location>
</feature>
<evidence type="ECO:0000259" key="9">
    <source>
        <dbReference type="Pfam" id="PF01488"/>
    </source>
</evidence>
<evidence type="ECO:0000256" key="7">
    <source>
        <dbReference type="ARBA" id="ARBA00049442"/>
    </source>
</evidence>
<comment type="caution">
    <text evidence="8">Lacks conserved residue(s) required for the propagation of feature annotation.</text>
</comment>
<keyword evidence="13" id="KW-1185">Reference proteome</keyword>
<dbReference type="GO" id="GO:0004764">
    <property type="term" value="F:shikimate 3-dehydrogenase (NADP+) activity"/>
    <property type="evidence" value="ECO:0007669"/>
    <property type="project" value="UniProtKB-UniRule"/>
</dbReference>
<dbReference type="PANTHER" id="PTHR21089:SF1">
    <property type="entry name" value="BIFUNCTIONAL 3-DEHYDROQUINATE DEHYDRATASE_SHIKIMATE DEHYDROGENASE, CHLOROPLASTIC"/>
    <property type="match status" value="1"/>
</dbReference>
<dbReference type="InterPro" id="IPR011342">
    <property type="entry name" value="Shikimate_DH"/>
</dbReference>
<dbReference type="InterPro" id="IPR006151">
    <property type="entry name" value="Shikm_DH/Glu-tRNA_Rdtase"/>
</dbReference>
<gene>
    <name evidence="8" type="primary">aroE</name>
    <name evidence="12" type="ORF">CAY53_01325</name>
</gene>
<sequence>MTISGTTRLFGVLGSPVGHSLSPAMHNAAFQSRNIDAVYIPLAATELAAAFAGIKALSFSGVSVTVPHKVAILPLLDSIDPVAQKIGAVNTLVFRQRADGRVHCTGVNTDWLGANQALEQVIPLKGASVLLLGAGGAARAVGFGLKEAGAQLLVHNRGEERGRALAAQLECGCLTAGELRGRRADILVNATSVGMTPHADGIPIEPDLLSNFQVVMDIVYAPLRTRLLREAASRGCTVVSGSSMLLYQAMAQWRLWMDAEPPLEAMRAALMAGLEQQGG</sequence>
<dbReference type="EC" id="1.1.1.25" evidence="2 8"/>
<evidence type="ECO:0000256" key="2">
    <source>
        <dbReference type="ARBA" id="ARBA00012962"/>
    </source>
</evidence>
<evidence type="ECO:0000256" key="4">
    <source>
        <dbReference type="ARBA" id="ARBA00022857"/>
    </source>
</evidence>
<evidence type="ECO:0000256" key="8">
    <source>
        <dbReference type="HAMAP-Rule" id="MF_00222"/>
    </source>
</evidence>
<feature type="binding site" evidence="8">
    <location>
        <position position="110"/>
    </location>
    <ligand>
        <name>shikimate</name>
        <dbReference type="ChEBI" id="CHEBI:36208"/>
    </ligand>
</feature>
<feature type="domain" description="Quinate/shikimate 5-dehydrogenase/glutamyl-tRNA reductase" evidence="9">
    <location>
        <begin position="120"/>
        <end position="192"/>
    </location>
</feature>
<comment type="pathway">
    <text evidence="1 8">Metabolic intermediate biosynthesis; chorismate biosynthesis; chorismate from D-erythrose 4-phosphate and phosphoenolpyruvate: step 4/7.</text>
</comment>
<feature type="domain" description="Shikimate dehydrogenase substrate binding N-terminal" evidence="10">
    <location>
        <begin position="12"/>
        <end position="92"/>
    </location>
</feature>
<keyword evidence="5 8" id="KW-0560">Oxidoreductase</keyword>
<dbReference type="GO" id="GO:0009423">
    <property type="term" value="P:chorismate biosynthetic process"/>
    <property type="evidence" value="ECO:0007669"/>
    <property type="project" value="UniProtKB-UniRule"/>
</dbReference>
<dbReference type="NCBIfam" id="TIGR00507">
    <property type="entry name" value="aroE"/>
    <property type="match status" value="1"/>
</dbReference>
<feature type="binding site" evidence="8">
    <location>
        <position position="65"/>
    </location>
    <ligand>
        <name>shikimate</name>
        <dbReference type="ChEBI" id="CHEBI:36208"/>
    </ligand>
</feature>
<comment type="similarity">
    <text evidence="8">Belongs to the shikimate dehydrogenase family.</text>
</comment>
<dbReference type="InterPro" id="IPR046346">
    <property type="entry name" value="Aminoacid_DH-like_N_sf"/>
</dbReference>
<dbReference type="AlphaFoldDB" id="A0A2L1GKT7"/>
<dbReference type="RefSeq" id="WP_219842694.1">
    <property type="nucleotide sequence ID" value="NZ_CP021255.1"/>
</dbReference>
<dbReference type="HAMAP" id="MF_00222">
    <property type="entry name" value="Shikimate_DH_AroE"/>
    <property type="match status" value="1"/>
</dbReference>
<dbReference type="InterPro" id="IPR013708">
    <property type="entry name" value="Shikimate_DH-bd_N"/>
</dbReference>
<dbReference type="EMBL" id="CP021255">
    <property type="protein sequence ID" value="AVD70293.1"/>
    <property type="molecule type" value="Genomic_DNA"/>
</dbReference>
<keyword evidence="6 8" id="KW-0057">Aromatic amino acid biosynthesis</keyword>
<feature type="binding site" evidence="8">
    <location>
        <position position="241"/>
    </location>
    <ligand>
        <name>NADP(+)</name>
        <dbReference type="ChEBI" id="CHEBI:58349"/>
    </ligand>
</feature>
<dbReference type="NCBIfam" id="NF001319">
    <property type="entry name" value="PRK00258.3-3"/>
    <property type="match status" value="1"/>
</dbReference>
<comment type="catalytic activity">
    <reaction evidence="7 8">
        <text>shikimate + NADP(+) = 3-dehydroshikimate + NADPH + H(+)</text>
        <dbReference type="Rhea" id="RHEA:17737"/>
        <dbReference type="ChEBI" id="CHEBI:15378"/>
        <dbReference type="ChEBI" id="CHEBI:16630"/>
        <dbReference type="ChEBI" id="CHEBI:36208"/>
        <dbReference type="ChEBI" id="CHEBI:57783"/>
        <dbReference type="ChEBI" id="CHEBI:58349"/>
        <dbReference type="EC" id="1.1.1.25"/>
    </reaction>
</comment>
<protein>
    <recommendedName>
        <fullName evidence="2 8">Shikimate dehydrogenase (NADP(+))</fullName>
        <shortName evidence="8">SDH</shortName>
        <ecNumber evidence="2 8">1.1.1.25</ecNumber>
    </recommendedName>
</protein>
<dbReference type="CDD" id="cd01065">
    <property type="entry name" value="NAD_bind_Shikimate_DH"/>
    <property type="match status" value="1"/>
</dbReference>
<evidence type="ECO:0000256" key="3">
    <source>
        <dbReference type="ARBA" id="ARBA00022605"/>
    </source>
</evidence>
<dbReference type="KEGG" id="deo:CAY53_01325"/>
<organism evidence="12 13">
    <name type="scientific">Desulfobulbus oralis</name>
    <dbReference type="NCBI Taxonomy" id="1986146"/>
    <lineage>
        <taxon>Bacteria</taxon>
        <taxon>Pseudomonadati</taxon>
        <taxon>Thermodesulfobacteriota</taxon>
        <taxon>Desulfobulbia</taxon>
        <taxon>Desulfobulbales</taxon>
        <taxon>Desulfobulbaceae</taxon>
        <taxon>Desulfobulbus</taxon>
    </lineage>
</organism>
<name>A0A2L1GKT7_9BACT</name>
<evidence type="ECO:0000256" key="6">
    <source>
        <dbReference type="ARBA" id="ARBA00023141"/>
    </source>
</evidence>
<dbReference type="GO" id="GO:0050661">
    <property type="term" value="F:NADP binding"/>
    <property type="evidence" value="ECO:0007669"/>
    <property type="project" value="InterPro"/>
</dbReference>
<dbReference type="GO" id="GO:0019632">
    <property type="term" value="P:shikimate metabolic process"/>
    <property type="evidence" value="ECO:0007669"/>
    <property type="project" value="InterPro"/>
</dbReference>
<feature type="binding site" evidence="8">
    <location>
        <begin position="20"/>
        <end position="22"/>
    </location>
    <ligand>
        <name>shikimate</name>
        <dbReference type="ChEBI" id="CHEBI:36208"/>
    </ligand>
</feature>
<dbReference type="GO" id="GO:0008652">
    <property type="term" value="P:amino acid biosynthetic process"/>
    <property type="evidence" value="ECO:0007669"/>
    <property type="project" value="UniProtKB-KW"/>
</dbReference>
<dbReference type="Proteomes" id="UP000239867">
    <property type="component" value="Chromosome"/>
</dbReference>
<evidence type="ECO:0000256" key="1">
    <source>
        <dbReference type="ARBA" id="ARBA00004871"/>
    </source>
</evidence>
<proteinExistence type="inferred from homology"/>
<dbReference type="InterPro" id="IPR022893">
    <property type="entry name" value="Shikimate_DH_fam"/>
</dbReference>
<dbReference type="Pfam" id="PF18317">
    <property type="entry name" value="SDH_C"/>
    <property type="match status" value="1"/>
</dbReference>
<dbReference type="SUPFAM" id="SSF51735">
    <property type="entry name" value="NAD(P)-binding Rossmann-fold domains"/>
    <property type="match status" value="1"/>
</dbReference>
<dbReference type="Pfam" id="PF08501">
    <property type="entry name" value="Shikimate_dh_N"/>
    <property type="match status" value="1"/>
</dbReference>
<feature type="binding site" evidence="8">
    <location>
        <begin position="133"/>
        <end position="137"/>
    </location>
    <ligand>
        <name>NADP(+)</name>
        <dbReference type="ChEBI" id="CHEBI:58349"/>
    </ligand>
</feature>
<feature type="binding site" evidence="8">
    <location>
        <position position="218"/>
    </location>
    <ligand>
        <name>NADP(+)</name>
        <dbReference type="ChEBI" id="CHEBI:58349"/>
    </ligand>
</feature>
<dbReference type="PANTHER" id="PTHR21089">
    <property type="entry name" value="SHIKIMATE DEHYDROGENASE"/>
    <property type="match status" value="1"/>
</dbReference>
<evidence type="ECO:0000313" key="12">
    <source>
        <dbReference type="EMBL" id="AVD70293.1"/>
    </source>
</evidence>
<dbReference type="UniPathway" id="UPA00053">
    <property type="reaction ID" value="UER00087"/>
</dbReference>
<dbReference type="Gene3D" id="3.40.50.10860">
    <property type="entry name" value="Leucine Dehydrogenase, chain A, domain 1"/>
    <property type="match status" value="1"/>
</dbReference>
<reference evidence="12 13" key="1">
    <citation type="journal article" date="2018" name="MBio">
        <title>Insights into the evolution of host association through the isolation and characterization of a novel human periodontal pathobiont, Desulfobulbus oralis.</title>
        <authorList>
            <person name="Cross K.L."/>
            <person name="Chirania P."/>
            <person name="Xiong W."/>
            <person name="Beall C.J."/>
            <person name="Elkins J.G."/>
            <person name="Giannone R.J."/>
            <person name="Griffen A.L."/>
            <person name="Guss A.M."/>
            <person name="Hettich R.L."/>
            <person name="Joshi S.S."/>
            <person name="Mokrzan E.M."/>
            <person name="Martin R.K."/>
            <person name="Zhulin I.B."/>
            <person name="Leys E.J."/>
            <person name="Podar M."/>
        </authorList>
    </citation>
    <scope>NUCLEOTIDE SEQUENCE [LARGE SCALE GENOMIC DNA]</scope>
    <source>
        <strain evidence="12 13">ORNL</strain>
    </source>
</reference>
<feature type="binding site" evidence="8">
    <location>
        <position position="248"/>
    </location>
    <ligand>
        <name>shikimate</name>
        <dbReference type="ChEBI" id="CHEBI:36208"/>
    </ligand>
</feature>
<comment type="subunit">
    <text evidence="8">Homodimer.</text>
</comment>
<evidence type="ECO:0000313" key="13">
    <source>
        <dbReference type="Proteomes" id="UP000239867"/>
    </source>
</evidence>
<evidence type="ECO:0000256" key="5">
    <source>
        <dbReference type="ARBA" id="ARBA00023002"/>
    </source>
</evidence>
<dbReference type="InterPro" id="IPR041121">
    <property type="entry name" value="SDH_C"/>
</dbReference>
<evidence type="ECO:0000259" key="10">
    <source>
        <dbReference type="Pfam" id="PF08501"/>
    </source>
</evidence>
<dbReference type="Gene3D" id="3.40.50.720">
    <property type="entry name" value="NAD(P)-binding Rossmann-like Domain"/>
    <property type="match status" value="1"/>
</dbReference>
<dbReference type="GO" id="GO:0009073">
    <property type="term" value="P:aromatic amino acid family biosynthetic process"/>
    <property type="evidence" value="ECO:0007669"/>
    <property type="project" value="UniProtKB-KW"/>
</dbReference>